<accession>A0A8J8NLT1</accession>
<feature type="transmembrane region" description="Helical" evidence="1">
    <location>
        <begin position="110"/>
        <end position="139"/>
    </location>
</feature>
<gene>
    <name evidence="2" type="ORF">FGO68_gene10400</name>
</gene>
<name>A0A8J8NLT1_HALGN</name>
<proteinExistence type="predicted"/>
<keyword evidence="1" id="KW-0472">Membrane</keyword>
<reference evidence="2" key="1">
    <citation type="submission" date="2019-06" db="EMBL/GenBank/DDBJ databases">
        <authorList>
            <person name="Zheng W."/>
        </authorList>
    </citation>
    <scope>NUCLEOTIDE SEQUENCE</scope>
    <source>
        <strain evidence="2">QDHG01</strain>
    </source>
</reference>
<dbReference type="Proteomes" id="UP000785679">
    <property type="component" value="Unassembled WGS sequence"/>
</dbReference>
<feature type="transmembrane region" description="Helical" evidence="1">
    <location>
        <begin position="15"/>
        <end position="35"/>
    </location>
</feature>
<organism evidence="2 3">
    <name type="scientific">Halteria grandinella</name>
    <dbReference type="NCBI Taxonomy" id="5974"/>
    <lineage>
        <taxon>Eukaryota</taxon>
        <taxon>Sar</taxon>
        <taxon>Alveolata</taxon>
        <taxon>Ciliophora</taxon>
        <taxon>Intramacronucleata</taxon>
        <taxon>Spirotrichea</taxon>
        <taxon>Stichotrichia</taxon>
        <taxon>Sporadotrichida</taxon>
        <taxon>Halteriidae</taxon>
        <taxon>Halteria</taxon>
    </lineage>
</organism>
<evidence type="ECO:0000313" key="2">
    <source>
        <dbReference type="EMBL" id="TNV77648.1"/>
    </source>
</evidence>
<comment type="caution">
    <text evidence="2">The sequence shown here is derived from an EMBL/GenBank/DDBJ whole genome shotgun (WGS) entry which is preliminary data.</text>
</comment>
<dbReference type="AlphaFoldDB" id="A0A8J8NLT1"/>
<keyword evidence="1" id="KW-0812">Transmembrane</keyword>
<protein>
    <submittedName>
        <fullName evidence="2">Uncharacterized protein</fullName>
    </submittedName>
</protein>
<evidence type="ECO:0000256" key="1">
    <source>
        <dbReference type="SAM" id="Phobius"/>
    </source>
</evidence>
<evidence type="ECO:0000313" key="3">
    <source>
        <dbReference type="Proteomes" id="UP000785679"/>
    </source>
</evidence>
<sequence length="140" mass="16174">MGSQWLFANTEKRDTIRYILLFFLYIIIPQGSWQVKPPLLSGSMIASQLGSAYQGSKIGKICVISKIVDTRTFSLRWFLAMNCLLSRPISNEFYQRDLSPLSSFLLKDNLLLLCMSPFTMDLLMFTLLNVEAAFCYFYWP</sequence>
<keyword evidence="3" id="KW-1185">Reference proteome</keyword>
<keyword evidence="1" id="KW-1133">Transmembrane helix</keyword>
<dbReference type="EMBL" id="RRYP01011565">
    <property type="protein sequence ID" value="TNV77648.1"/>
    <property type="molecule type" value="Genomic_DNA"/>
</dbReference>